<dbReference type="AlphaFoldDB" id="A0A6G1FWC6"/>
<dbReference type="GO" id="GO:0000171">
    <property type="term" value="F:ribonuclease MRP activity"/>
    <property type="evidence" value="ECO:0007669"/>
    <property type="project" value="TreeGrafter"/>
</dbReference>
<accession>A0A6G1FWC6</accession>
<dbReference type="EMBL" id="ML975168">
    <property type="protein sequence ID" value="KAF1810083.1"/>
    <property type="molecule type" value="Genomic_DNA"/>
</dbReference>
<dbReference type="GO" id="GO:0034965">
    <property type="term" value="P:intronic box C/D snoRNA processing"/>
    <property type="evidence" value="ECO:0007669"/>
    <property type="project" value="TreeGrafter"/>
</dbReference>
<evidence type="ECO:0000313" key="3">
    <source>
        <dbReference type="EMBL" id="KAF1810083.1"/>
    </source>
</evidence>
<reference evidence="5" key="3">
    <citation type="submission" date="2025-04" db="UniProtKB">
        <authorList>
            <consortium name="RefSeq"/>
        </authorList>
    </citation>
    <scope>IDENTIFICATION</scope>
    <source>
        <strain evidence="5">CBS 781.70</strain>
    </source>
</reference>
<evidence type="ECO:0000259" key="2">
    <source>
        <dbReference type="Pfam" id="PF20976"/>
    </source>
</evidence>
<dbReference type="GO" id="GO:0005655">
    <property type="term" value="C:nucleolar ribonuclease P complex"/>
    <property type="evidence" value="ECO:0007669"/>
    <property type="project" value="InterPro"/>
</dbReference>
<dbReference type="OrthoDB" id="5530243at2759"/>
<dbReference type="InterPro" id="IPR020347">
    <property type="entry name" value="Pop8"/>
</dbReference>
<evidence type="ECO:0000256" key="1">
    <source>
        <dbReference type="SAM" id="MobiDB-lite"/>
    </source>
</evidence>
<evidence type="ECO:0000313" key="4">
    <source>
        <dbReference type="Proteomes" id="UP000504638"/>
    </source>
</evidence>
<evidence type="ECO:0000313" key="5">
    <source>
        <dbReference type="RefSeq" id="XP_033531714.1"/>
    </source>
</evidence>
<dbReference type="InterPro" id="IPR049128">
    <property type="entry name" value="Pop8-like_dom"/>
</dbReference>
<name>A0A6G1FWC6_9PEZI</name>
<keyword evidence="4" id="KW-1185">Reference proteome</keyword>
<organism evidence="3">
    <name type="scientific">Eremomyces bilateralis CBS 781.70</name>
    <dbReference type="NCBI Taxonomy" id="1392243"/>
    <lineage>
        <taxon>Eukaryota</taxon>
        <taxon>Fungi</taxon>
        <taxon>Dikarya</taxon>
        <taxon>Ascomycota</taxon>
        <taxon>Pezizomycotina</taxon>
        <taxon>Dothideomycetes</taxon>
        <taxon>Dothideomycetes incertae sedis</taxon>
        <taxon>Eremomycetales</taxon>
        <taxon>Eremomycetaceae</taxon>
        <taxon>Eremomyces</taxon>
    </lineage>
</organism>
<dbReference type="GeneID" id="54422766"/>
<dbReference type="PANTHER" id="PTHR28173:SF1">
    <property type="entry name" value="RIBONUCLEASES P_MRP PROTEIN SUBUNIT POP8"/>
    <property type="match status" value="1"/>
</dbReference>
<gene>
    <name evidence="3 5" type="ORF">P152DRAFT_493349</name>
</gene>
<dbReference type="PANTHER" id="PTHR28173">
    <property type="entry name" value="RIBONUCLEASES P/MRP PROTEIN SUBUNIT POP8"/>
    <property type="match status" value="1"/>
</dbReference>
<dbReference type="GO" id="GO:0004526">
    <property type="term" value="F:ribonuclease P activity"/>
    <property type="evidence" value="ECO:0007669"/>
    <property type="project" value="TreeGrafter"/>
</dbReference>
<dbReference type="Pfam" id="PF20976">
    <property type="entry name" value="Pop8"/>
    <property type="match status" value="1"/>
</dbReference>
<dbReference type="GO" id="GO:0008033">
    <property type="term" value="P:tRNA processing"/>
    <property type="evidence" value="ECO:0007669"/>
    <property type="project" value="InterPro"/>
</dbReference>
<proteinExistence type="predicted"/>
<feature type="domain" description="Ribonucleases P/MRP subunit Pop8-like" evidence="2">
    <location>
        <begin position="40"/>
        <end position="117"/>
    </location>
</feature>
<dbReference type="GO" id="GO:0000294">
    <property type="term" value="P:nuclear-transcribed mRNA catabolic process, RNase MRP-dependent"/>
    <property type="evidence" value="ECO:0007669"/>
    <property type="project" value="TreeGrafter"/>
</dbReference>
<sequence>MPTTTTTAPSHPPPTANPSRRLQKPHAATQLLSRTLHPTHTYLHLRLLTPLTTIPSPTAPDIDPLTIRTHLTSALRHAHGLAGTAIALDVLKVKGEEVWVRCPAEEGRSVVVGLGGWEGSEGKMKVGWRVVGWDGWAGRRGRGDGRGLFL</sequence>
<protein>
    <recommendedName>
        <fullName evidence="2">Ribonucleases P/MRP subunit Pop8-like domain-containing protein</fullName>
    </recommendedName>
</protein>
<dbReference type="GO" id="GO:0000172">
    <property type="term" value="C:ribonuclease MRP complex"/>
    <property type="evidence" value="ECO:0007669"/>
    <property type="project" value="InterPro"/>
</dbReference>
<reference evidence="3 5" key="1">
    <citation type="submission" date="2020-01" db="EMBL/GenBank/DDBJ databases">
        <authorList>
            <consortium name="DOE Joint Genome Institute"/>
            <person name="Haridas S."/>
            <person name="Albert R."/>
            <person name="Binder M."/>
            <person name="Bloem J."/>
            <person name="Labutti K."/>
            <person name="Salamov A."/>
            <person name="Andreopoulos B."/>
            <person name="Baker S.E."/>
            <person name="Barry K."/>
            <person name="Bills G."/>
            <person name="Bluhm B.H."/>
            <person name="Cannon C."/>
            <person name="Castanera R."/>
            <person name="Culley D.E."/>
            <person name="Daum C."/>
            <person name="Ezra D."/>
            <person name="Gonzalez J.B."/>
            <person name="Henrissat B."/>
            <person name="Kuo A."/>
            <person name="Liang C."/>
            <person name="Lipzen A."/>
            <person name="Lutzoni F."/>
            <person name="Magnuson J."/>
            <person name="Mondo S."/>
            <person name="Nolan M."/>
            <person name="Ohm R."/>
            <person name="Pangilinan J."/>
            <person name="Park H.-J."/>
            <person name="Ramirez L."/>
            <person name="Alfaro M."/>
            <person name="Sun H."/>
            <person name="Tritt A."/>
            <person name="Yoshinaga Y."/>
            <person name="Zwiers L.-H."/>
            <person name="Turgeon B.G."/>
            <person name="Goodwin S.B."/>
            <person name="Spatafora J.W."/>
            <person name="Crous P.W."/>
            <person name="Grigoriev I.V."/>
        </authorList>
    </citation>
    <scope>NUCLEOTIDE SEQUENCE</scope>
    <source>
        <strain evidence="3 5">CBS 781.70</strain>
    </source>
</reference>
<feature type="region of interest" description="Disordered" evidence="1">
    <location>
        <begin position="1"/>
        <end position="26"/>
    </location>
</feature>
<dbReference type="Proteomes" id="UP000504638">
    <property type="component" value="Unplaced"/>
</dbReference>
<dbReference type="RefSeq" id="XP_033531714.1">
    <property type="nucleotide sequence ID" value="XM_033682196.1"/>
</dbReference>
<reference evidence="5" key="2">
    <citation type="submission" date="2020-04" db="EMBL/GenBank/DDBJ databases">
        <authorList>
            <consortium name="NCBI Genome Project"/>
        </authorList>
    </citation>
    <scope>NUCLEOTIDE SEQUENCE</scope>
    <source>
        <strain evidence="5">CBS 781.70</strain>
    </source>
</reference>